<evidence type="ECO:0000256" key="2">
    <source>
        <dbReference type="ARBA" id="ARBA00022695"/>
    </source>
</evidence>
<dbReference type="EC" id="2.7.7.60" evidence="3"/>
<comment type="function">
    <text evidence="3">Catalyzes the formation of 4-diphosphocytidyl-2-C-methyl-D-erythritol from CTP and 2-C-methyl-D-erythritol 4-phosphate (MEP).</text>
</comment>
<keyword evidence="3" id="KW-0414">Isoprene biosynthesis</keyword>
<sequence>MRTSAIVVAGGSGTRMKSGIRKQYLSLSGRPVLSHTLQAFDACPAVDRMILVVPEGDMAFCRDSVLAPSGLQKPVRLVSGGKERQESVYNGLLAARGEADIVAIHDGVRPFVSSDQIAETVRLASETGACMLGIPASDTLKQVDGDGNVRQTLDRKTVWLAQTPQTFRYDLILTAHESARRGGYSGTDDASLAERMGVAVRVIPGSRLNIKLTTPEDLVLAEAVIGARLAF</sequence>
<dbReference type="Proteomes" id="UP000288096">
    <property type="component" value="Unassembled WGS sequence"/>
</dbReference>
<dbReference type="OrthoDB" id="9804336at2"/>
<evidence type="ECO:0000256" key="1">
    <source>
        <dbReference type="ARBA" id="ARBA00022679"/>
    </source>
</evidence>
<keyword evidence="5" id="KW-1185">Reference proteome</keyword>
<feature type="site" description="Positions MEP for the nucleophilic attack" evidence="3">
    <location>
        <position position="211"/>
    </location>
</feature>
<keyword evidence="2 3" id="KW-0548">Nucleotidyltransferase</keyword>
<keyword evidence="1 3" id="KW-0808">Transferase</keyword>
<dbReference type="InterPro" id="IPR034683">
    <property type="entry name" value="IspD/TarI"/>
</dbReference>
<comment type="caution">
    <text evidence="4">The sequence shown here is derived from an EMBL/GenBank/DDBJ whole genome shotgun (WGS) entry which is preliminary data.</text>
</comment>
<dbReference type="GO" id="GO:0050518">
    <property type="term" value="F:2-C-methyl-D-erythritol 4-phosphate cytidylyltransferase activity"/>
    <property type="evidence" value="ECO:0007669"/>
    <property type="project" value="UniProtKB-UniRule"/>
</dbReference>
<evidence type="ECO:0000313" key="5">
    <source>
        <dbReference type="Proteomes" id="UP000288096"/>
    </source>
</evidence>
<dbReference type="FunFam" id="3.90.550.10:FF:000003">
    <property type="entry name" value="2-C-methyl-D-erythritol 4-phosphate cytidylyltransferase"/>
    <property type="match status" value="1"/>
</dbReference>
<dbReference type="EMBL" id="BEXT01000001">
    <property type="protein sequence ID" value="GBC60081.1"/>
    <property type="molecule type" value="Genomic_DNA"/>
</dbReference>
<reference evidence="5" key="1">
    <citation type="submission" date="2017-11" db="EMBL/GenBank/DDBJ databases">
        <authorList>
            <person name="Watanabe M."/>
            <person name="Kojima H."/>
        </authorList>
    </citation>
    <scope>NUCLEOTIDE SEQUENCE [LARGE SCALE GENOMIC DNA]</scope>
    <source>
        <strain evidence="5">Tokyo 01</strain>
    </source>
</reference>
<dbReference type="NCBIfam" id="TIGR00453">
    <property type="entry name" value="ispD"/>
    <property type="match status" value="1"/>
</dbReference>
<dbReference type="CDD" id="cd02516">
    <property type="entry name" value="CDP-ME_synthetase"/>
    <property type="match status" value="1"/>
</dbReference>
<gene>
    <name evidence="3" type="primary">ispD</name>
    <name evidence="4" type="ORF">DENIS_1025</name>
</gene>
<organism evidence="4 5">
    <name type="scientific">Desulfonema ishimotonii</name>
    <dbReference type="NCBI Taxonomy" id="45657"/>
    <lineage>
        <taxon>Bacteria</taxon>
        <taxon>Pseudomonadati</taxon>
        <taxon>Thermodesulfobacteriota</taxon>
        <taxon>Desulfobacteria</taxon>
        <taxon>Desulfobacterales</taxon>
        <taxon>Desulfococcaceae</taxon>
        <taxon>Desulfonema</taxon>
    </lineage>
</organism>
<dbReference type="InterPro" id="IPR001228">
    <property type="entry name" value="IspD"/>
</dbReference>
<dbReference type="PANTHER" id="PTHR32125">
    <property type="entry name" value="2-C-METHYL-D-ERYTHRITOL 4-PHOSPHATE CYTIDYLYLTRANSFERASE, CHLOROPLASTIC"/>
    <property type="match status" value="1"/>
</dbReference>
<name>A0A401FSY7_9BACT</name>
<protein>
    <recommendedName>
        <fullName evidence="3">2-C-methyl-D-erythritol 4-phosphate cytidylyltransferase</fullName>
        <ecNumber evidence="3">2.7.7.60</ecNumber>
    </recommendedName>
    <alternativeName>
        <fullName evidence="3">4-diphosphocytidyl-2C-methyl-D-erythritol synthase</fullName>
    </alternativeName>
    <alternativeName>
        <fullName evidence="3">MEP cytidylyltransferase</fullName>
        <shortName evidence="3">MCT</shortName>
    </alternativeName>
</protein>
<evidence type="ECO:0000256" key="3">
    <source>
        <dbReference type="HAMAP-Rule" id="MF_00108"/>
    </source>
</evidence>
<comment type="pathway">
    <text evidence="3">Isoprenoid biosynthesis; isopentenyl diphosphate biosynthesis via DXP pathway; isopentenyl diphosphate from 1-deoxy-D-xylulose 5-phosphate: step 2/6.</text>
</comment>
<dbReference type="UniPathway" id="UPA00056">
    <property type="reaction ID" value="UER00093"/>
</dbReference>
<accession>A0A401FSY7</accession>
<comment type="catalytic activity">
    <reaction evidence="3">
        <text>2-C-methyl-D-erythritol 4-phosphate + CTP + H(+) = 4-CDP-2-C-methyl-D-erythritol + diphosphate</text>
        <dbReference type="Rhea" id="RHEA:13429"/>
        <dbReference type="ChEBI" id="CHEBI:15378"/>
        <dbReference type="ChEBI" id="CHEBI:33019"/>
        <dbReference type="ChEBI" id="CHEBI:37563"/>
        <dbReference type="ChEBI" id="CHEBI:57823"/>
        <dbReference type="ChEBI" id="CHEBI:58262"/>
        <dbReference type="EC" id="2.7.7.60"/>
    </reaction>
</comment>
<comment type="similarity">
    <text evidence="3">Belongs to the IspD/TarI cytidylyltransferase family. IspD subfamily.</text>
</comment>
<dbReference type="Gene3D" id="3.90.550.10">
    <property type="entry name" value="Spore Coat Polysaccharide Biosynthesis Protein SpsA, Chain A"/>
    <property type="match status" value="1"/>
</dbReference>
<dbReference type="InterPro" id="IPR050088">
    <property type="entry name" value="IspD/TarI_cytidylyltransf_bact"/>
</dbReference>
<dbReference type="RefSeq" id="WP_124327533.1">
    <property type="nucleotide sequence ID" value="NZ_BEXT01000001.1"/>
</dbReference>
<dbReference type="SUPFAM" id="SSF53448">
    <property type="entry name" value="Nucleotide-diphospho-sugar transferases"/>
    <property type="match status" value="1"/>
</dbReference>
<dbReference type="GO" id="GO:0019288">
    <property type="term" value="P:isopentenyl diphosphate biosynthetic process, methylerythritol 4-phosphate pathway"/>
    <property type="evidence" value="ECO:0007669"/>
    <property type="project" value="UniProtKB-UniRule"/>
</dbReference>
<dbReference type="InterPro" id="IPR029044">
    <property type="entry name" value="Nucleotide-diphossugar_trans"/>
</dbReference>
<feature type="site" description="Transition state stabilizer" evidence="3">
    <location>
        <position position="15"/>
    </location>
</feature>
<dbReference type="Pfam" id="PF01128">
    <property type="entry name" value="IspD"/>
    <property type="match status" value="1"/>
</dbReference>
<dbReference type="HAMAP" id="MF_00108">
    <property type="entry name" value="IspD"/>
    <property type="match status" value="1"/>
</dbReference>
<dbReference type="AlphaFoldDB" id="A0A401FSY7"/>
<evidence type="ECO:0000313" key="4">
    <source>
        <dbReference type="EMBL" id="GBC60081.1"/>
    </source>
</evidence>
<proteinExistence type="inferred from homology"/>
<feature type="site" description="Transition state stabilizer" evidence="3">
    <location>
        <position position="22"/>
    </location>
</feature>
<reference evidence="5" key="2">
    <citation type="submission" date="2019-01" db="EMBL/GenBank/DDBJ databases">
        <title>Genome sequence of Desulfonema ishimotonii strain Tokyo 01.</title>
        <authorList>
            <person name="Fukui M."/>
        </authorList>
    </citation>
    <scope>NUCLEOTIDE SEQUENCE [LARGE SCALE GENOMIC DNA]</scope>
    <source>
        <strain evidence="5">Tokyo 01</strain>
    </source>
</reference>
<feature type="site" description="Positions MEP for the nucleophilic attack" evidence="3">
    <location>
        <position position="155"/>
    </location>
</feature>
<dbReference type="PANTHER" id="PTHR32125:SF4">
    <property type="entry name" value="2-C-METHYL-D-ERYTHRITOL 4-PHOSPHATE CYTIDYLYLTRANSFERASE, CHLOROPLASTIC"/>
    <property type="match status" value="1"/>
</dbReference>